<dbReference type="SUPFAM" id="SSF88946">
    <property type="entry name" value="Sigma2 domain of RNA polymerase sigma factors"/>
    <property type="match status" value="1"/>
</dbReference>
<organism evidence="7 8">
    <name type="scientific">Ohtaekwangia kribbensis</name>
    <dbReference type="NCBI Taxonomy" id="688913"/>
    <lineage>
        <taxon>Bacteria</taxon>
        <taxon>Pseudomonadati</taxon>
        <taxon>Bacteroidota</taxon>
        <taxon>Cytophagia</taxon>
        <taxon>Cytophagales</taxon>
        <taxon>Fulvivirgaceae</taxon>
        <taxon>Ohtaekwangia</taxon>
    </lineage>
</organism>
<proteinExistence type="inferred from homology"/>
<dbReference type="Proteomes" id="UP001597112">
    <property type="component" value="Unassembled WGS sequence"/>
</dbReference>
<comment type="similarity">
    <text evidence="1">Belongs to the sigma-70 factor family. ECF subfamily.</text>
</comment>
<evidence type="ECO:0000259" key="6">
    <source>
        <dbReference type="Pfam" id="PF08281"/>
    </source>
</evidence>
<dbReference type="PANTHER" id="PTHR43133:SF25">
    <property type="entry name" value="RNA POLYMERASE SIGMA FACTOR RFAY-RELATED"/>
    <property type="match status" value="1"/>
</dbReference>
<protein>
    <submittedName>
        <fullName evidence="7">RNA polymerase sigma factor</fullName>
    </submittedName>
</protein>
<dbReference type="InterPro" id="IPR013249">
    <property type="entry name" value="RNA_pol_sigma70_r4_t2"/>
</dbReference>
<feature type="domain" description="RNA polymerase sigma factor 70 region 4 type 2" evidence="6">
    <location>
        <begin position="125"/>
        <end position="158"/>
    </location>
</feature>
<accession>A0ABW3K4V7</accession>
<dbReference type="SUPFAM" id="SSF88659">
    <property type="entry name" value="Sigma3 and sigma4 domains of RNA polymerase sigma factors"/>
    <property type="match status" value="1"/>
</dbReference>
<keyword evidence="3" id="KW-0731">Sigma factor</keyword>
<dbReference type="Pfam" id="PF04542">
    <property type="entry name" value="Sigma70_r2"/>
    <property type="match status" value="1"/>
</dbReference>
<dbReference type="InterPro" id="IPR007627">
    <property type="entry name" value="RNA_pol_sigma70_r2"/>
</dbReference>
<evidence type="ECO:0000256" key="1">
    <source>
        <dbReference type="ARBA" id="ARBA00010641"/>
    </source>
</evidence>
<feature type="domain" description="RNA polymerase sigma-70 region 2" evidence="5">
    <location>
        <begin position="14"/>
        <end position="76"/>
    </location>
</feature>
<dbReference type="NCBIfam" id="TIGR02937">
    <property type="entry name" value="sigma70-ECF"/>
    <property type="match status" value="1"/>
</dbReference>
<evidence type="ECO:0000313" key="8">
    <source>
        <dbReference type="Proteomes" id="UP001597112"/>
    </source>
</evidence>
<evidence type="ECO:0000256" key="2">
    <source>
        <dbReference type="ARBA" id="ARBA00023015"/>
    </source>
</evidence>
<evidence type="ECO:0000256" key="4">
    <source>
        <dbReference type="ARBA" id="ARBA00023163"/>
    </source>
</evidence>
<dbReference type="EMBL" id="JBHTKA010000007">
    <property type="protein sequence ID" value="MFD1000851.1"/>
    <property type="molecule type" value="Genomic_DNA"/>
</dbReference>
<keyword evidence="4" id="KW-0804">Transcription</keyword>
<evidence type="ECO:0000259" key="5">
    <source>
        <dbReference type="Pfam" id="PF04542"/>
    </source>
</evidence>
<dbReference type="InterPro" id="IPR039425">
    <property type="entry name" value="RNA_pol_sigma-70-like"/>
</dbReference>
<sequence>MTTSEFTLEIAGLRSTLQSFTRRFTNDREESHDLVQDTMLKALMYRDKFRKDTNLKGWLFTIMRNTFINNYRRTQRARTSNDTTKDLYFLQVEEEHTFNRPQESLEFKEIWRNMNHVKDEFLTPFKMYTSGYKYHEIAEHLNIPIGTVKNRIFHARKEIQKRLQGY</sequence>
<evidence type="ECO:0000313" key="7">
    <source>
        <dbReference type="EMBL" id="MFD1000851.1"/>
    </source>
</evidence>
<dbReference type="PANTHER" id="PTHR43133">
    <property type="entry name" value="RNA POLYMERASE ECF-TYPE SIGMA FACTO"/>
    <property type="match status" value="1"/>
</dbReference>
<gene>
    <name evidence="7" type="ORF">ACFQ21_16110</name>
</gene>
<keyword evidence="2" id="KW-0805">Transcription regulation</keyword>
<keyword evidence="8" id="KW-1185">Reference proteome</keyword>
<evidence type="ECO:0000256" key="3">
    <source>
        <dbReference type="ARBA" id="ARBA00023082"/>
    </source>
</evidence>
<dbReference type="Gene3D" id="1.10.10.10">
    <property type="entry name" value="Winged helix-like DNA-binding domain superfamily/Winged helix DNA-binding domain"/>
    <property type="match status" value="1"/>
</dbReference>
<name>A0ABW3K4V7_9BACT</name>
<dbReference type="Gene3D" id="1.10.1740.10">
    <property type="match status" value="1"/>
</dbReference>
<dbReference type="InterPro" id="IPR014284">
    <property type="entry name" value="RNA_pol_sigma-70_dom"/>
</dbReference>
<dbReference type="InterPro" id="IPR013325">
    <property type="entry name" value="RNA_pol_sigma_r2"/>
</dbReference>
<dbReference type="Pfam" id="PF08281">
    <property type="entry name" value="Sigma70_r4_2"/>
    <property type="match status" value="1"/>
</dbReference>
<dbReference type="InterPro" id="IPR013324">
    <property type="entry name" value="RNA_pol_sigma_r3/r4-like"/>
</dbReference>
<reference evidence="8" key="1">
    <citation type="journal article" date="2019" name="Int. J. Syst. Evol. Microbiol.">
        <title>The Global Catalogue of Microorganisms (GCM) 10K type strain sequencing project: providing services to taxonomists for standard genome sequencing and annotation.</title>
        <authorList>
            <consortium name="The Broad Institute Genomics Platform"/>
            <consortium name="The Broad Institute Genome Sequencing Center for Infectious Disease"/>
            <person name="Wu L."/>
            <person name="Ma J."/>
        </authorList>
    </citation>
    <scope>NUCLEOTIDE SEQUENCE [LARGE SCALE GENOMIC DNA]</scope>
    <source>
        <strain evidence="8">CCUG 58938</strain>
    </source>
</reference>
<comment type="caution">
    <text evidence="7">The sequence shown here is derived from an EMBL/GenBank/DDBJ whole genome shotgun (WGS) entry which is preliminary data.</text>
</comment>
<dbReference type="InterPro" id="IPR036388">
    <property type="entry name" value="WH-like_DNA-bd_sf"/>
</dbReference>
<dbReference type="RefSeq" id="WP_377580306.1">
    <property type="nucleotide sequence ID" value="NZ_JBHTKA010000007.1"/>
</dbReference>